<dbReference type="SUPFAM" id="SSF140996">
    <property type="entry name" value="Hermes dimerisation domain"/>
    <property type="match status" value="1"/>
</dbReference>
<reference evidence="9 10" key="1">
    <citation type="journal article" date="2022" name="Nat. Genet.">
        <title>Improved pea reference genome and pan-genome highlight genomic features and evolutionary characteristics.</title>
        <authorList>
            <person name="Yang T."/>
            <person name="Liu R."/>
            <person name="Luo Y."/>
            <person name="Hu S."/>
            <person name="Wang D."/>
            <person name="Wang C."/>
            <person name="Pandey M.K."/>
            <person name="Ge S."/>
            <person name="Xu Q."/>
            <person name="Li N."/>
            <person name="Li G."/>
            <person name="Huang Y."/>
            <person name="Saxena R.K."/>
            <person name="Ji Y."/>
            <person name="Li M."/>
            <person name="Yan X."/>
            <person name="He Y."/>
            <person name="Liu Y."/>
            <person name="Wang X."/>
            <person name="Xiang C."/>
            <person name="Varshney R.K."/>
            <person name="Ding H."/>
            <person name="Gao S."/>
            <person name="Zong X."/>
        </authorList>
    </citation>
    <scope>NUCLEOTIDE SEQUENCE [LARGE SCALE GENOMIC DNA]</scope>
    <source>
        <strain evidence="9 10">cv. Zhongwan 6</strain>
    </source>
</reference>
<evidence type="ECO:0000256" key="2">
    <source>
        <dbReference type="ARBA" id="ARBA00022771"/>
    </source>
</evidence>
<name>A0A9D4W971_PEA</name>
<feature type="region of interest" description="Disordered" evidence="7">
    <location>
        <begin position="88"/>
        <end position="130"/>
    </location>
</feature>
<accession>A0A9D4W971</accession>
<dbReference type="Gramene" id="Psat06G0320100-T1">
    <property type="protein sequence ID" value="KAI5397293.1"/>
    <property type="gene ID" value="KIW84_063201"/>
</dbReference>
<dbReference type="InterPro" id="IPR052035">
    <property type="entry name" value="ZnF_BED_domain_contain"/>
</dbReference>
<evidence type="ECO:0000259" key="8">
    <source>
        <dbReference type="PROSITE" id="PS50808"/>
    </source>
</evidence>
<evidence type="ECO:0000313" key="10">
    <source>
        <dbReference type="Proteomes" id="UP001058974"/>
    </source>
</evidence>
<dbReference type="Proteomes" id="UP001058974">
    <property type="component" value="Chromosome 6"/>
</dbReference>
<keyword evidence="5" id="KW-0804">Transcription</keyword>
<keyword evidence="2 6" id="KW-0863">Zinc-finger</keyword>
<dbReference type="PANTHER" id="PTHR46481">
    <property type="entry name" value="ZINC FINGER BED DOMAIN-CONTAINING PROTEIN 4"/>
    <property type="match status" value="1"/>
</dbReference>
<protein>
    <recommendedName>
        <fullName evidence="8">BED-type domain-containing protein</fullName>
    </recommendedName>
</protein>
<dbReference type="InterPro" id="IPR012337">
    <property type="entry name" value="RNaseH-like_sf"/>
</dbReference>
<dbReference type="PROSITE" id="PS50808">
    <property type="entry name" value="ZF_BED"/>
    <property type="match status" value="1"/>
</dbReference>
<keyword evidence="3" id="KW-0862">Zinc</keyword>
<comment type="caution">
    <text evidence="9">The sequence shown here is derived from an EMBL/GenBank/DDBJ whole genome shotgun (WGS) entry which is preliminary data.</text>
</comment>
<evidence type="ECO:0000256" key="5">
    <source>
        <dbReference type="ARBA" id="ARBA00023163"/>
    </source>
</evidence>
<keyword evidence="1" id="KW-0479">Metal-binding</keyword>
<dbReference type="SUPFAM" id="SSF57667">
    <property type="entry name" value="beta-beta-alpha zinc fingers"/>
    <property type="match status" value="1"/>
</dbReference>
<dbReference type="InterPro" id="IPR036236">
    <property type="entry name" value="Znf_C2H2_sf"/>
</dbReference>
<dbReference type="EMBL" id="JAMSHJ010000006">
    <property type="protein sequence ID" value="KAI5397293.1"/>
    <property type="molecule type" value="Genomic_DNA"/>
</dbReference>
<sequence>MTIEKEVSSVAENQVCYVHMRGEMLDDRVATLLMCICVDWLATMSSMMLVSAGFVWCCSRIAMACFCRFCVSENNPLMAMPIANPSQTIDLDKHEDGNVQKKKKRKVGEGCDSNANDSNDGDSGKQKPCRPKSWVWDHFTRDTLGTRAKCNWCTKSYAADSHKNGTTNLNNHLLHQCKNIPKSVLDPTQTTLSLQEGGKATSNNTLVGIHFDVELCRQALARMIIVDELSFSFVENEGFRYFMSVTQPRLPLPGRISIARDCLSLYMSEKHKFRDLFTKTNQSVCLTTDTWTSVQNINYMVLTAHFIDQDWKLRKRILNFCPITSHKGEIIGKKIEKCLEGWMIDKVFTITIDNAASNDVAISYLKNRMEDWNSHPLKGEHLHVKCCAHILNLVVNDGLKLKKMHSSISKIRSAVRYVRQSPGRLDRFRTCIKEVRIQDKSTV</sequence>
<evidence type="ECO:0000256" key="6">
    <source>
        <dbReference type="PROSITE-ProRule" id="PRU00027"/>
    </source>
</evidence>
<dbReference type="AlphaFoldDB" id="A0A9D4W971"/>
<keyword evidence="4" id="KW-0805">Transcription regulation</keyword>
<dbReference type="GO" id="GO:0008270">
    <property type="term" value="F:zinc ion binding"/>
    <property type="evidence" value="ECO:0007669"/>
    <property type="project" value="UniProtKB-KW"/>
</dbReference>
<dbReference type="Pfam" id="PF02892">
    <property type="entry name" value="zf-BED"/>
    <property type="match status" value="1"/>
</dbReference>
<evidence type="ECO:0000256" key="3">
    <source>
        <dbReference type="ARBA" id="ARBA00022833"/>
    </source>
</evidence>
<evidence type="ECO:0000256" key="4">
    <source>
        <dbReference type="ARBA" id="ARBA00023015"/>
    </source>
</evidence>
<keyword evidence="10" id="KW-1185">Reference proteome</keyword>
<proteinExistence type="predicted"/>
<dbReference type="SMART" id="SM00614">
    <property type="entry name" value="ZnF_BED"/>
    <property type="match status" value="1"/>
</dbReference>
<dbReference type="PANTHER" id="PTHR46481:SF8">
    <property type="entry name" value="ZINC FINGER BED DOMAIN-CONTAINING PROTEIN RICESLEEPER 1-LIKE"/>
    <property type="match status" value="1"/>
</dbReference>
<evidence type="ECO:0000313" key="9">
    <source>
        <dbReference type="EMBL" id="KAI5397293.1"/>
    </source>
</evidence>
<dbReference type="InterPro" id="IPR003656">
    <property type="entry name" value="Znf_BED"/>
</dbReference>
<dbReference type="SUPFAM" id="SSF53098">
    <property type="entry name" value="Ribonuclease H-like"/>
    <property type="match status" value="1"/>
</dbReference>
<evidence type="ECO:0000256" key="1">
    <source>
        <dbReference type="ARBA" id="ARBA00022723"/>
    </source>
</evidence>
<organism evidence="9 10">
    <name type="scientific">Pisum sativum</name>
    <name type="common">Garden pea</name>
    <name type="synonym">Lathyrus oleraceus</name>
    <dbReference type="NCBI Taxonomy" id="3888"/>
    <lineage>
        <taxon>Eukaryota</taxon>
        <taxon>Viridiplantae</taxon>
        <taxon>Streptophyta</taxon>
        <taxon>Embryophyta</taxon>
        <taxon>Tracheophyta</taxon>
        <taxon>Spermatophyta</taxon>
        <taxon>Magnoliopsida</taxon>
        <taxon>eudicotyledons</taxon>
        <taxon>Gunneridae</taxon>
        <taxon>Pentapetalae</taxon>
        <taxon>rosids</taxon>
        <taxon>fabids</taxon>
        <taxon>Fabales</taxon>
        <taxon>Fabaceae</taxon>
        <taxon>Papilionoideae</taxon>
        <taxon>50 kb inversion clade</taxon>
        <taxon>NPAAA clade</taxon>
        <taxon>Hologalegina</taxon>
        <taxon>IRL clade</taxon>
        <taxon>Fabeae</taxon>
        <taxon>Lathyrus</taxon>
    </lineage>
</organism>
<dbReference type="GO" id="GO:0003677">
    <property type="term" value="F:DNA binding"/>
    <property type="evidence" value="ECO:0007669"/>
    <property type="project" value="InterPro"/>
</dbReference>
<evidence type="ECO:0000256" key="7">
    <source>
        <dbReference type="SAM" id="MobiDB-lite"/>
    </source>
</evidence>
<gene>
    <name evidence="9" type="ORF">KIW84_063201</name>
</gene>
<feature type="compositionally biased region" description="Basic and acidic residues" evidence="7">
    <location>
        <begin position="90"/>
        <end position="99"/>
    </location>
</feature>
<feature type="domain" description="BED-type" evidence="8">
    <location>
        <begin position="130"/>
        <end position="184"/>
    </location>
</feature>